<proteinExistence type="predicted"/>
<dbReference type="Proteomes" id="UP000596660">
    <property type="component" value="Unplaced"/>
</dbReference>
<sequence>MHPKEAARAASCVKMKDKKRALCPPGSMSAYLEFRKRQKENNEVIVNGNQSLNHSSVARMHNDDDALNEYDDALNENDDNEQLIENDYDDALIENDDGVGNEFEGDQELEWEVLPQFRREETEKASKSKRHRGPTMLPKVHARTREERPTIVLNLFGLPVGPTKEIVQEFKLFLGTVARDSEHAPLNYINFTSLPTLQQIWDYVLKQQDPNKQEPSQAKVYKKSRKRTAGRTYLTKNEKAEQNIAKMDALESSNHEYGSNSKDPYSEVIPNPKRKSRLRLHGKGVRMKDLNKKDKKSNFIFREEFIASMQEQIVQKLVPGLTTAVLTQLHEANPGINLVIPDFVMSSAPNNASSAPRRFIHQNG</sequence>
<reference evidence="1" key="1">
    <citation type="journal article" date="2017" name="Nature">
        <title>The genome of Chenopodium quinoa.</title>
        <authorList>
            <person name="Jarvis D.E."/>
            <person name="Ho Y.S."/>
            <person name="Lightfoot D.J."/>
            <person name="Schmoeckel S.M."/>
            <person name="Li B."/>
            <person name="Borm T.J.A."/>
            <person name="Ohyanagi H."/>
            <person name="Mineta K."/>
            <person name="Michell C.T."/>
            <person name="Saber N."/>
            <person name="Kharbatia N.M."/>
            <person name="Rupper R.R."/>
            <person name="Sharp A.R."/>
            <person name="Dally N."/>
            <person name="Boughton B.A."/>
            <person name="Woo Y.H."/>
            <person name="Gao G."/>
            <person name="Schijlen E.G.W.M."/>
            <person name="Guo X."/>
            <person name="Momin A.A."/>
            <person name="Negrao S."/>
            <person name="Al-Babili S."/>
            <person name="Gehring C."/>
            <person name="Roessner U."/>
            <person name="Jung C."/>
            <person name="Murphy K."/>
            <person name="Arold S.T."/>
            <person name="Gojobori T."/>
            <person name="van der Linden C.G."/>
            <person name="van Loo E.N."/>
            <person name="Jellen E.N."/>
            <person name="Maughan P.J."/>
            <person name="Tester M."/>
        </authorList>
    </citation>
    <scope>NUCLEOTIDE SEQUENCE [LARGE SCALE GENOMIC DNA]</scope>
    <source>
        <strain evidence="1">cv. PI 614886</strain>
    </source>
</reference>
<accession>A0A803N598</accession>
<evidence type="ECO:0000313" key="1">
    <source>
        <dbReference type="EnsemblPlants" id="AUR62040771-RA:cds"/>
    </source>
</evidence>
<keyword evidence="2" id="KW-1185">Reference proteome</keyword>
<organism evidence="1 2">
    <name type="scientific">Chenopodium quinoa</name>
    <name type="common">Quinoa</name>
    <dbReference type="NCBI Taxonomy" id="63459"/>
    <lineage>
        <taxon>Eukaryota</taxon>
        <taxon>Viridiplantae</taxon>
        <taxon>Streptophyta</taxon>
        <taxon>Embryophyta</taxon>
        <taxon>Tracheophyta</taxon>
        <taxon>Spermatophyta</taxon>
        <taxon>Magnoliopsida</taxon>
        <taxon>eudicotyledons</taxon>
        <taxon>Gunneridae</taxon>
        <taxon>Pentapetalae</taxon>
        <taxon>Caryophyllales</taxon>
        <taxon>Chenopodiaceae</taxon>
        <taxon>Chenopodioideae</taxon>
        <taxon>Atripliceae</taxon>
        <taxon>Chenopodium</taxon>
    </lineage>
</organism>
<evidence type="ECO:0000313" key="2">
    <source>
        <dbReference type="Proteomes" id="UP000596660"/>
    </source>
</evidence>
<reference evidence="1" key="2">
    <citation type="submission" date="2021-03" db="UniProtKB">
        <authorList>
            <consortium name="EnsemblPlants"/>
        </authorList>
    </citation>
    <scope>IDENTIFICATION</scope>
</reference>
<dbReference type="OMA" id="NFIFREE"/>
<dbReference type="EnsemblPlants" id="AUR62040771-RA">
    <property type="protein sequence ID" value="AUR62040771-RA:cds"/>
    <property type="gene ID" value="AUR62040771"/>
</dbReference>
<dbReference type="Gramene" id="AUR62040771-RA">
    <property type="protein sequence ID" value="AUR62040771-RA:cds"/>
    <property type="gene ID" value="AUR62040771"/>
</dbReference>
<dbReference type="AlphaFoldDB" id="A0A803N598"/>
<name>A0A803N598_CHEQI</name>
<protein>
    <submittedName>
        <fullName evidence="1">Uncharacterized protein</fullName>
    </submittedName>
</protein>